<sequence>MSTNKRNENTHLPVPEPHFISGYTGFCPGLSEQVGLTYAWATHLAMSGHPTLGKRLAPIKVKDSGTSSQAPPSGSLG</sequence>
<keyword evidence="2" id="KW-0963">Cytoplasm</keyword>
<evidence type="ECO:0000313" key="7">
    <source>
        <dbReference type="EMBL" id="GFU23357.1"/>
    </source>
</evidence>
<dbReference type="GO" id="GO:0005930">
    <property type="term" value="C:axoneme"/>
    <property type="evidence" value="ECO:0007669"/>
    <property type="project" value="UniProtKB-SubCell"/>
</dbReference>
<evidence type="ECO:0000256" key="2">
    <source>
        <dbReference type="ARBA" id="ARBA00022490"/>
    </source>
</evidence>
<comment type="subcellular location">
    <subcellularLocation>
        <location evidence="1">Cytoplasm</location>
        <location evidence="1">Cytoskeleton</location>
        <location evidence="1">Cilium axoneme</location>
    </subcellularLocation>
</comment>
<name>A0A8X6UEA6_NEPPI</name>
<comment type="caution">
    <text evidence="7">The sequence shown here is derived from an EMBL/GenBank/DDBJ whole genome shotgun (WGS) entry which is preliminary data.</text>
</comment>
<organism evidence="7 8">
    <name type="scientific">Nephila pilipes</name>
    <name type="common">Giant wood spider</name>
    <name type="synonym">Nephila maculata</name>
    <dbReference type="NCBI Taxonomy" id="299642"/>
    <lineage>
        <taxon>Eukaryota</taxon>
        <taxon>Metazoa</taxon>
        <taxon>Ecdysozoa</taxon>
        <taxon>Arthropoda</taxon>
        <taxon>Chelicerata</taxon>
        <taxon>Arachnida</taxon>
        <taxon>Araneae</taxon>
        <taxon>Araneomorphae</taxon>
        <taxon>Entelegynae</taxon>
        <taxon>Araneoidea</taxon>
        <taxon>Nephilidae</taxon>
        <taxon>Nephila</taxon>
    </lineage>
</organism>
<dbReference type="EMBL" id="BMAW01081201">
    <property type="protein sequence ID" value="GFU23357.1"/>
    <property type="molecule type" value="Genomic_DNA"/>
</dbReference>
<proteinExistence type="inferred from homology"/>
<evidence type="ECO:0000256" key="4">
    <source>
        <dbReference type="ARBA" id="ARBA00023273"/>
    </source>
</evidence>
<protein>
    <recommendedName>
        <fullName evidence="6">Ciliary microtubule inner protein 2A-C-like domain-containing protein</fullName>
    </recommendedName>
</protein>
<evidence type="ECO:0000256" key="5">
    <source>
        <dbReference type="ARBA" id="ARBA00035661"/>
    </source>
</evidence>
<evidence type="ECO:0000256" key="3">
    <source>
        <dbReference type="ARBA" id="ARBA00023212"/>
    </source>
</evidence>
<gene>
    <name evidence="7" type="ORF">NPIL_131701</name>
</gene>
<feature type="domain" description="Ciliary microtubule inner protein 2A-C-like" evidence="6">
    <location>
        <begin position="16"/>
        <end position="44"/>
    </location>
</feature>
<keyword evidence="3" id="KW-0206">Cytoskeleton</keyword>
<dbReference type="GO" id="GO:0015630">
    <property type="term" value="C:microtubule cytoskeleton"/>
    <property type="evidence" value="ECO:0007669"/>
    <property type="project" value="UniProtKB-ARBA"/>
</dbReference>
<comment type="similarity">
    <text evidence="5">Belongs to the CIMIP2 family.</text>
</comment>
<evidence type="ECO:0000259" key="6">
    <source>
        <dbReference type="Pfam" id="PF10629"/>
    </source>
</evidence>
<reference evidence="7" key="1">
    <citation type="submission" date="2020-08" db="EMBL/GenBank/DDBJ databases">
        <title>Multicomponent nature underlies the extraordinary mechanical properties of spider dragline silk.</title>
        <authorList>
            <person name="Kono N."/>
            <person name="Nakamura H."/>
            <person name="Mori M."/>
            <person name="Yoshida Y."/>
            <person name="Ohtoshi R."/>
            <person name="Malay A.D."/>
            <person name="Moran D.A.P."/>
            <person name="Tomita M."/>
            <person name="Numata K."/>
            <person name="Arakawa K."/>
        </authorList>
    </citation>
    <scope>NUCLEOTIDE SEQUENCE</scope>
</reference>
<dbReference type="Proteomes" id="UP000887013">
    <property type="component" value="Unassembled WGS sequence"/>
</dbReference>
<evidence type="ECO:0000313" key="8">
    <source>
        <dbReference type="Proteomes" id="UP000887013"/>
    </source>
</evidence>
<dbReference type="InterPro" id="IPR018902">
    <property type="entry name" value="CMI2A-C-like_dom"/>
</dbReference>
<dbReference type="AlphaFoldDB" id="A0A8X6UEA6"/>
<keyword evidence="8" id="KW-1185">Reference proteome</keyword>
<dbReference type="OrthoDB" id="2019884at2759"/>
<keyword evidence="4" id="KW-0966">Cell projection</keyword>
<dbReference type="Pfam" id="PF10629">
    <property type="entry name" value="CMI2B-like"/>
    <property type="match status" value="1"/>
</dbReference>
<evidence type="ECO:0000256" key="1">
    <source>
        <dbReference type="ARBA" id="ARBA00004430"/>
    </source>
</evidence>
<accession>A0A8X6UEA6</accession>